<dbReference type="GO" id="GO:0008033">
    <property type="term" value="P:tRNA processing"/>
    <property type="evidence" value="ECO:0007669"/>
    <property type="project" value="UniProtKB-KW"/>
</dbReference>
<evidence type="ECO:0000259" key="10">
    <source>
        <dbReference type="Pfam" id="PF01743"/>
    </source>
</evidence>
<dbReference type="InterPro" id="IPR043519">
    <property type="entry name" value="NT_sf"/>
</dbReference>
<accession>A0A7C8HFI0</accession>
<dbReference type="Gene3D" id="1.10.246.80">
    <property type="match status" value="1"/>
</dbReference>
<comment type="cofactor">
    <cofactor evidence="1">
        <name>Mg(2+)</name>
        <dbReference type="ChEBI" id="CHEBI:18420"/>
    </cofactor>
</comment>
<keyword evidence="6" id="KW-0547">Nucleotide-binding</keyword>
<comment type="caution">
    <text evidence="13">The sequence shown here is derived from an EMBL/GenBank/DDBJ whole genome shotgun (WGS) entry which is preliminary data.</text>
</comment>
<sequence length="454" mass="53251">MQNFWRYSMLKQIDIPKEVEEIILTLNENGYEGYIVGGCVRDILMDRIPTDWDLTTSAKPEEVKRLFKRTYDTGIAHGTVTVILNNKHFEITTYRIEGIYEDHRRPKEVTFTNDLEEDLSRRDFTMNAIAYHPQEGFIDPTGGIEDIKKKSIRCVGDPHKRFEEDALRMLRGIRFSSQLNFTIEENTLEAIKTNAHLISYVSAERIKEELDKILLAKYIHKFIILHDTGILKFILPEVDRCFEVAQNHPHHVDNVGIHTLKAVEAVDNILPLKWTMLFHDIGKPEHKTTDEKGISHFHGHVEKSVLLAEKIMKRLRFDKKSMNHILKLIKWHDYRIKEDKQTVKELLYQIGEEAFLDFLKVQLADARAQNPVYFEEKEEKIKNLYTIYEEIKVKHECFTLRDLEVNGQDLIKTGIKEGKQIGEVLEYLLKIVIENPELNKKEILLSRAKEKYVQ</sequence>
<dbReference type="InterPro" id="IPR050264">
    <property type="entry name" value="Bact_CCA-adding_enz_type3_sf"/>
</dbReference>
<evidence type="ECO:0000256" key="1">
    <source>
        <dbReference type="ARBA" id="ARBA00001946"/>
    </source>
</evidence>
<dbReference type="Pfam" id="PF13735">
    <property type="entry name" value="tRNA_NucTran2_2"/>
    <property type="match status" value="1"/>
</dbReference>
<dbReference type="PANTHER" id="PTHR46173">
    <property type="entry name" value="CCA TRNA NUCLEOTIDYLTRANSFERASE 1, MITOCHONDRIAL"/>
    <property type="match status" value="1"/>
</dbReference>
<dbReference type="GO" id="GO:0004810">
    <property type="term" value="F:CCA tRNA nucleotidyltransferase activity"/>
    <property type="evidence" value="ECO:0007669"/>
    <property type="project" value="UniProtKB-EC"/>
</dbReference>
<evidence type="ECO:0000259" key="11">
    <source>
        <dbReference type="Pfam" id="PF12627"/>
    </source>
</evidence>
<protein>
    <submittedName>
        <fullName evidence="13">CCA tRNA nucleotidyltransferase</fullName>
        <ecNumber evidence="13">2.7.7.72</ecNumber>
    </submittedName>
</protein>
<evidence type="ECO:0000256" key="5">
    <source>
        <dbReference type="ARBA" id="ARBA00022723"/>
    </source>
</evidence>
<gene>
    <name evidence="13" type="ORF">GND95_02760</name>
</gene>
<evidence type="ECO:0000313" key="14">
    <source>
        <dbReference type="Proteomes" id="UP000483018"/>
    </source>
</evidence>
<dbReference type="InterPro" id="IPR032810">
    <property type="entry name" value="CCA-adding_enz_C"/>
</dbReference>
<dbReference type="Gene3D" id="3.30.460.10">
    <property type="entry name" value="Beta Polymerase, domain 2"/>
    <property type="match status" value="1"/>
</dbReference>
<dbReference type="EMBL" id="WSLF01000002">
    <property type="protein sequence ID" value="KAE9636065.1"/>
    <property type="molecule type" value="Genomic_DNA"/>
</dbReference>
<dbReference type="Pfam" id="PF01743">
    <property type="entry name" value="PolyA_pol"/>
    <property type="match status" value="1"/>
</dbReference>
<dbReference type="InterPro" id="IPR032828">
    <property type="entry name" value="PolyA_RNA-bd"/>
</dbReference>
<keyword evidence="8 9" id="KW-0694">RNA-binding</keyword>
<dbReference type="CDD" id="cd05398">
    <property type="entry name" value="NT_ClassII-CCAase"/>
    <property type="match status" value="1"/>
</dbReference>
<evidence type="ECO:0000256" key="6">
    <source>
        <dbReference type="ARBA" id="ARBA00022741"/>
    </source>
</evidence>
<dbReference type="PANTHER" id="PTHR46173:SF1">
    <property type="entry name" value="CCA TRNA NUCLEOTIDYLTRANSFERASE 1, MITOCHONDRIAL"/>
    <property type="match status" value="1"/>
</dbReference>
<feature type="domain" description="Poly A polymerase head" evidence="10">
    <location>
        <begin position="34"/>
        <end position="153"/>
    </location>
</feature>
<proteinExistence type="inferred from homology"/>
<evidence type="ECO:0000256" key="3">
    <source>
        <dbReference type="ARBA" id="ARBA00022694"/>
    </source>
</evidence>
<dbReference type="Gene3D" id="1.10.3090.10">
    <property type="entry name" value="cca-adding enzyme, domain 2"/>
    <property type="match status" value="1"/>
</dbReference>
<keyword evidence="3" id="KW-0819">tRNA processing</keyword>
<evidence type="ECO:0000256" key="7">
    <source>
        <dbReference type="ARBA" id="ARBA00022842"/>
    </source>
</evidence>
<keyword evidence="7" id="KW-0460">Magnesium</keyword>
<dbReference type="SUPFAM" id="SSF81891">
    <property type="entry name" value="Poly A polymerase C-terminal region-like"/>
    <property type="match status" value="1"/>
</dbReference>
<keyword evidence="14" id="KW-1185">Reference proteome</keyword>
<dbReference type="Proteomes" id="UP000483018">
    <property type="component" value="Unassembled WGS sequence"/>
</dbReference>
<evidence type="ECO:0000256" key="2">
    <source>
        <dbReference type="ARBA" id="ARBA00022679"/>
    </source>
</evidence>
<keyword evidence="4 13" id="KW-0548">Nucleotidyltransferase</keyword>
<evidence type="ECO:0000256" key="9">
    <source>
        <dbReference type="RuleBase" id="RU003953"/>
    </source>
</evidence>
<organism evidence="13 14">
    <name type="scientific">Defluviitalea raffinosedens</name>
    <dbReference type="NCBI Taxonomy" id="1450156"/>
    <lineage>
        <taxon>Bacteria</taxon>
        <taxon>Bacillati</taxon>
        <taxon>Bacillota</taxon>
        <taxon>Clostridia</taxon>
        <taxon>Lachnospirales</taxon>
        <taxon>Defluviitaleaceae</taxon>
        <taxon>Defluviitalea</taxon>
    </lineage>
</organism>
<dbReference type="AlphaFoldDB" id="A0A7C8HFI0"/>
<dbReference type="GO" id="GO:0000049">
    <property type="term" value="F:tRNA binding"/>
    <property type="evidence" value="ECO:0007669"/>
    <property type="project" value="TreeGrafter"/>
</dbReference>
<dbReference type="InterPro" id="IPR002646">
    <property type="entry name" value="PolA_pol_head_dom"/>
</dbReference>
<dbReference type="GO" id="GO:0046872">
    <property type="term" value="F:metal ion binding"/>
    <property type="evidence" value="ECO:0007669"/>
    <property type="project" value="UniProtKB-KW"/>
</dbReference>
<evidence type="ECO:0000256" key="4">
    <source>
        <dbReference type="ARBA" id="ARBA00022695"/>
    </source>
</evidence>
<dbReference type="SUPFAM" id="SSF81301">
    <property type="entry name" value="Nucleotidyltransferase"/>
    <property type="match status" value="1"/>
</dbReference>
<dbReference type="GO" id="GO:0000166">
    <property type="term" value="F:nucleotide binding"/>
    <property type="evidence" value="ECO:0007669"/>
    <property type="project" value="UniProtKB-KW"/>
</dbReference>
<evidence type="ECO:0000313" key="13">
    <source>
        <dbReference type="EMBL" id="KAE9636065.1"/>
    </source>
</evidence>
<keyword evidence="5" id="KW-0479">Metal-binding</keyword>
<dbReference type="Pfam" id="PF12627">
    <property type="entry name" value="PolyA_pol_RNAbd"/>
    <property type="match status" value="1"/>
</dbReference>
<keyword evidence="2 9" id="KW-0808">Transferase</keyword>
<feature type="domain" description="tRNA nucleotidyltransferase/poly(A) polymerase RNA and SrmB- binding" evidence="11">
    <location>
        <begin position="180"/>
        <end position="240"/>
    </location>
</feature>
<feature type="domain" description="CCA-adding enzyme C-terminal" evidence="12">
    <location>
        <begin position="291"/>
        <end position="446"/>
    </location>
</feature>
<name>A0A7C8HFI0_9FIRM</name>
<reference evidence="13 14" key="1">
    <citation type="submission" date="2019-12" db="EMBL/GenBank/DDBJ databases">
        <title>Defluviitalea raffinosedens, isolated from a biogas fermenter, genome sequencing and characterization.</title>
        <authorList>
            <person name="Rettenmaier R."/>
            <person name="Schneider M."/>
            <person name="Neuhaus K."/>
            <person name="Liebl W."/>
            <person name="Zverlov V."/>
        </authorList>
    </citation>
    <scope>NUCLEOTIDE SEQUENCE [LARGE SCALE GENOMIC DNA]</scope>
    <source>
        <strain evidence="13 14">249c-K6</strain>
    </source>
</reference>
<evidence type="ECO:0000259" key="12">
    <source>
        <dbReference type="Pfam" id="PF13735"/>
    </source>
</evidence>
<dbReference type="NCBIfam" id="NF009814">
    <property type="entry name" value="PRK13299.1"/>
    <property type="match status" value="1"/>
</dbReference>
<dbReference type="EC" id="2.7.7.72" evidence="13"/>
<comment type="similarity">
    <text evidence="9">Belongs to the tRNA nucleotidyltransferase/poly(A) polymerase family.</text>
</comment>
<dbReference type="OrthoDB" id="9805698at2"/>
<evidence type="ECO:0000256" key="8">
    <source>
        <dbReference type="ARBA" id="ARBA00022884"/>
    </source>
</evidence>